<protein>
    <submittedName>
        <fullName evidence="3">Uncharacterized protein</fullName>
    </submittedName>
</protein>
<dbReference type="OrthoDB" id="2983007at2759"/>
<evidence type="ECO:0000313" key="4">
    <source>
        <dbReference type="Proteomes" id="UP000217790"/>
    </source>
</evidence>
<evidence type="ECO:0000313" key="3">
    <source>
        <dbReference type="EMBL" id="PBK90777.1"/>
    </source>
</evidence>
<evidence type="ECO:0000256" key="1">
    <source>
        <dbReference type="SAM" id="MobiDB-lite"/>
    </source>
</evidence>
<feature type="compositionally biased region" description="Basic and acidic residues" evidence="1">
    <location>
        <begin position="369"/>
        <end position="379"/>
    </location>
</feature>
<dbReference type="Proteomes" id="UP000217790">
    <property type="component" value="Unassembled WGS sequence"/>
</dbReference>
<dbReference type="InParanoid" id="A0A2H3DNX3"/>
<feature type="transmembrane region" description="Helical" evidence="2">
    <location>
        <begin position="234"/>
        <end position="254"/>
    </location>
</feature>
<keyword evidence="2" id="KW-0812">Transmembrane</keyword>
<feature type="transmembrane region" description="Helical" evidence="2">
    <location>
        <begin position="52"/>
        <end position="72"/>
    </location>
</feature>
<feature type="transmembrane region" description="Helical" evidence="2">
    <location>
        <begin position="194"/>
        <end position="213"/>
    </location>
</feature>
<reference evidence="4" key="1">
    <citation type="journal article" date="2017" name="Nat. Ecol. Evol.">
        <title>Genome expansion and lineage-specific genetic innovations in the forest pathogenic fungi Armillaria.</title>
        <authorList>
            <person name="Sipos G."/>
            <person name="Prasanna A.N."/>
            <person name="Walter M.C."/>
            <person name="O'Connor E."/>
            <person name="Balint B."/>
            <person name="Krizsan K."/>
            <person name="Kiss B."/>
            <person name="Hess J."/>
            <person name="Varga T."/>
            <person name="Slot J."/>
            <person name="Riley R."/>
            <person name="Boka B."/>
            <person name="Rigling D."/>
            <person name="Barry K."/>
            <person name="Lee J."/>
            <person name="Mihaltcheva S."/>
            <person name="LaButti K."/>
            <person name="Lipzen A."/>
            <person name="Waldron R."/>
            <person name="Moloney N.M."/>
            <person name="Sperisen C."/>
            <person name="Kredics L."/>
            <person name="Vagvoelgyi C."/>
            <person name="Patrignani A."/>
            <person name="Fitzpatrick D."/>
            <person name="Nagy I."/>
            <person name="Doyle S."/>
            <person name="Anderson J.B."/>
            <person name="Grigoriev I.V."/>
            <person name="Gueldener U."/>
            <person name="Muensterkoetter M."/>
            <person name="Nagy L.G."/>
        </authorList>
    </citation>
    <scope>NUCLEOTIDE SEQUENCE [LARGE SCALE GENOMIC DNA]</scope>
    <source>
        <strain evidence="4">Ar21-2</strain>
    </source>
</reference>
<accession>A0A2H3DNX3</accession>
<keyword evidence="2" id="KW-1133">Transmembrane helix</keyword>
<feature type="transmembrane region" description="Helical" evidence="2">
    <location>
        <begin position="160"/>
        <end position="182"/>
    </location>
</feature>
<keyword evidence="4" id="KW-1185">Reference proteome</keyword>
<keyword evidence="2" id="KW-0472">Membrane</keyword>
<dbReference type="EMBL" id="KZ293664">
    <property type="protein sequence ID" value="PBK90777.1"/>
    <property type="molecule type" value="Genomic_DNA"/>
</dbReference>
<feature type="transmembrane region" description="Helical" evidence="2">
    <location>
        <begin position="84"/>
        <end position="103"/>
    </location>
</feature>
<organism evidence="3 4">
    <name type="scientific">Armillaria gallica</name>
    <name type="common">Bulbous honey fungus</name>
    <name type="synonym">Armillaria bulbosa</name>
    <dbReference type="NCBI Taxonomy" id="47427"/>
    <lineage>
        <taxon>Eukaryota</taxon>
        <taxon>Fungi</taxon>
        <taxon>Dikarya</taxon>
        <taxon>Basidiomycota</taxon>
        <taxon>Agaricomycotina</taxon>
        <taxon>Agaricomycetes</taxon>
        <taxon>Agaricomycetidae</taxon>
        <taxon>Agaricales</taxon>
        <taxon>Marasmiineae</taxon>
        <taxon>Physalacriaceae</taxon>
        <taxon>Armillaria</taxon>
    </lineage>
</organism>
<gene>
    <name evidence="3" type="ORF">ARMGADRAFT_1166740</name>
</gene>
<feature type="region of interest" description="Disordered" evidence="1">
    <location>
        <begin position="340"/>
        <end position="385"/>
    </location>
</feature>
<dbReference type="AlphaFoldDB" id="A0A2H3DNX3"/>
<name>A0A2H3DNX3_ARMGA</name>
<proteinExistence type="predicted"/>
<sequence>MRGVLCVNFLDHLHSRCARTSSSFMAAAVPPDVTIDNAIIFQGLDNILNVTILYSLLCGLYTGILAVTLWTISTVKSQHIGRAMVIIILLLHITTIIGLAFTWSKFDSAFVGHGQNLWSKLDAYLSSDGISSIGTVSTICSILADSTMIWRCWLVWGRRWLAVLLPVIFLISGTVFKIIVTYNTNSFGPSYRYVIYPSFLLASTLWCTSLIIYRVVTVARAGGGLKDYRHVLEVLVESSALWSISLILYIAFLARSDINSAIYFDILAAFARGVAPTILVGRVAAGHARPDDSWQGSVISGPLRFGAHSGSRGAQSNSMTSHDIEAPELEIDKEYGHSTLAEGGACEDGSEVRRGLGDISVDSSGSHYIRQDSSDIQPERDDEYG</sequence>
<evidence type="ECO:0000256" key="2">
    <source>
        <dbReference type="SAM" id="Phobius"/>
    </source>
</evidence>